<sequence>MKHIITDFTPTGGQHCITHALKQLFTYHGHPLSEAMLFGLGEGLDFTYINLRHSPMVSGRSKILDFEKNLAANLGIKLTIQKPKSNEQALLNAQKSITENQPLLIYTDMAFLPYFALDKDTHFGGHAVIIYGFDDTEKVFYLSDRDNSDYPIRMPNGPSQQDYHLISYDDLALARGSKHRPFPANNKSIRFDFSSYQSPKKECLMTAITHTLKKMLYPEAKLKGIQGIEKFSKQVISWKNFDDDKLRTAGATNYFQINKDGGTGGGIFRSLFGRFLIEAAPILEEHRLETIGTAFMELAAFWDELSDDMWRLHETADRKLLPEMSQTIQKLYKKEQALLTELETLF</sequence>
<reference evidence="3 4" key="1">
    <citation type="submission" date="2020-12" db="EMBL/GenBank/DDBJ databases">
        <title>Vagococcus allomyrinae sp. nov. and Enterococcus lavae sp. nov., isolated from the larvae of Allomyrina dichotoma.</title>
        <authorList>
            <person name="Lee S.D."/>
        </authorList>
    </citation>
    <scope>NUCLEOTIDE SEQUENCE [LARGE SCALE GENOMIC DNA]</scope>
    <source>
        <strain evidence="3 4">BWM-S5</strain>
    </source>
</reference>
<proteinExistence type="predicted"/>
<dbReference type="InterPro" id="IPR026935">
    <property type="entry name" value="BtrH_N"/>
</dbReference>
<comment type="caution">
    <text evidence="3">The sequence shown here is derived from an EMBL/GenBank/DDBJ whole genome shotgun (WGS) entry which is preliminary data.</text>
</comment>
<accession>A0ABS4CP48</accession>
<feature type="domain" description="Butirosin biosynthesis protein H N-terminal" evidence="1">
    <location>
        <begin position="15"/>
        <end position="145"/>
    </location>
</feature>
<protein>
    <submittedName>
        <fullName evidence="3">BtrH N-terminal domain-containing protein</fullName>
    </submittedName>
</protein>
<organism evidence="3 4">
    <name type="scientific">Enterococcus larvae</name>
    <dbReference type="NCBI Taxonomy" id="2794352"/>
    <lineage>
        <taxon>Bacteria</taxon>
        <taxon>Bacillati</taxon>
        <taxon>Bacillota</taxon>
        <taxon>Bacilli</taxon>
        <taxon>Lactobacillales</taxon>
        <taxon>Enterococcaceae</taxon>
        <taxon>Enterococcus</taxon>
    </lineage>
</organism>
<dbReference type="InterPro" id="IPR032369">
    <property type="entry name" value="DUF4872"/>
</dbReference>
<evidence type="ECO:0000313" key="3">
    <source>
        <dbReference type="EMBL" id="MBP1048268.1"/>
    </source>
</evidence>
<gene>
    <name evidence="3" type="ORF">I6N96_18395</name>
</gene>
<evidence type="ECO:0000313" key="4">
    <source>
        <dbReference type="Proteomes" id="UP000673375"/>
    </source>
</evidence>
<dbReference type="EMBL" id="JAEDXU010000014">
    <property type="protein sequence ID" value="MBP1048268.1"/>
    <property type="molecule type" value="Genomic_DNA"/>
</dbReference>
<feature type="domain" description="DUF4872" evidence="2">
    <location>
        <begin position="169"/>
        <end position="342"/>
    </location>
</feature>
<dbReference type="Pfam" id="PF16169">
    <property type="entry name" value="DUF4872"/>
    <property type="match status" value="1"/>
</dbReference>
<evidence type="ECO:0000259" key="2">
    <source>
        <dbReference type="Pfam" id="PF16169"/>
    </source>
</evidence>
<name>A0ABS4CP48_9ENTE</name>
<evidence type="ECO:0000259" key="1">
    <source>
        <dbReference type="Pfam" id="PF14399"/>
    </source>
</evidence>
<dbReference type="RefSeq" id="WP_209559037.1">
    <property type="nucleotide sequence ID" value="NZ_JAEDXU010000014.1"/>
</dbReference>
<dbReference type="Proteomes" id="UP000673375">
    <property type="component" value="Unassembled WGS sequence"/>
</dbReference>
<keyword evidence="4" id="KW-1185">Reference proteome</keyword>
<dbReference type="Pfam" id="PF14399">
    <property type="entry name" value="BtrH_N"/>
    <property type="match status" value="1"/>
</dbReference>